<dbReference type="Proteomes" id="UP000253740">
    <property type="component" value="Unassembled WGS sequence"/>
</dbReference>
<dbReference type="HOGENOM" id="CLU_008615_2_1_6"/>
<dbReference type="PANTHER" id="PTHR42776:SF27">
    <property type="entry name" value="DIPEPTIDYL PEPTIDASE FAMILY MEMBER 6"/>
    <property type="match status" value="1"/>
</dbReference>
<evidence type="ECO:0000256" key="2">
    <source>
        <dbReference type="ARBA" id="ARBA00022825"/>
    </source>
</evidence>
<dbReference type="STRING" id="1475481.GCA_000953855_02025"/>
<evidence type="ECO:0000313" key="6">
    <source>
        <dbReference type="EMBL" id="GAN44580.1"/>
    </source>
</evidence>
<keyword evidence="3" id="KW-0732">Signal</keyword>
<proteinExistence type="predicted"/>
<reference evidence="7" key="2">
    <citation type="submission" date="2015-08" db="EMBL/GenBank/DDBJ databases">
        <title>Complete DNA Sequence of Pseudomonas syringae pv. actinidiae, the Causal Agent of Kiwifruit Canker Disease.</title>
        <authorList>
            <person name="Rikkerink E.H.A."/>
            <person name="Fineran P.C."/>
        </authorList>
    </citation>
    <scope>NUCLEOTIDE SEQUENCE</scope>
    <source>
        <strain evidence="7">SkMP5</strain>
    </source>
</reference>
<evidence type="ECO:0000313" key="8">
    <source>
        <dbReference type="Proteomes" id="UP000253740"/>
    </source>
</evidence>
<evidence type="ECO:0000256" key="3">
    <source>
        <dbReference type="SAM" id="SignalP"/>
    </source>
</evidence>
<dbReference type="Pfam" id="PF00326">
    <property type="entry name" value="Peptidase_S9"/>
    <property type="match status" value="1"/>
</dbReference>
<dbReference type="EMBL" id="DF970223">
    <property type="protein sequence ID" value="GAP66672.1"/>
    <property type="molecule type" value="Genomic_DNA"/>
</dbReference>
<reference evidence="6" key="1">
    <citation type="submission" date="2015-03" db="EMBL/GenBank/DDBJ databases">
        <title>Draft genome sequence of Mizugakiibacter sediminis skMP5.</title>
        <authorList>
            <person name="Watanabe T."/>
            <person name="Kojima H."/>
            <person name="Fukui M."/>
        </authorList>
    </citation>
    <scope>NUCLEOTIDE SEQUENCE</scope>
    <source>
        <strain evidence="6">SkMP5</strain>
    </source>
</reference>
<dbReference type="InterPro" id="IPR011659">
    <property type="entry name" value="WD40"/>
</dbReference>
<protein>
    <submittedName>
        <fullName evidence="6">Acyl-peptide hydrolase</fullName>
    </submittedName>
    <submittedName>
        <fullName evidence="7">Peptidase</fullName>
    </submittedName>
</protein>
<name>A0A0K8QQL8_9GAMM</name>
<feature type="signal peptide" evidence="3">
    <location>
        <begin position="1"/>
        <end position="18"/>
    </location>
</feature>
<dbReference type="AlphaFoldDB" id="A0A0K8QQL8"/>
<dbReference type="Gene3D" id="2.120.10.30">
    <property type="entry name" value="TolB, C-terminal domain"/>
    <property type="match status" value="2"/>
</dbReference>
<sequence>MRPTLLLTALLAAAGTFAAPAAPAADAAPDDRILQPMDVFRLEWADAPQLSPDGRYVVYERNRFDVMKDRKRTSLWLVDAEGRVQRPLTDGETDAGDTAWSPDGRRLAYVARTEGKAQIFVRWMDSGATAPITHLTESPHDLRWSPDGKWIAFTMRVPAEETPLAKLPAAPKGAQWAEPAKLIDRVIYRIDGGGYVDPGYTHVFVVAADGGAARQVTQGKHDFRGAPAWTRDGKALIVSANLDERWEYEPLESDLYRVDVDSGALTRLTDRKGPDRSPVLSPDGTRVAYLGFDDHGHPYQPSHLYVLDLKTGKRSALTENVDLDLEDPAWDGNRGLYVHYDDHGVTKVGWVGAGGGKVEVVTDDFGGTAMGRPYGGGAMSAAAGKVAYTRGTAYRPADVAVVARGGKPRVLTDLNANLLDHKRLGKVEAIDVKSSADGRNVQAWIVTPPDFDPAKKYPLLLEIHGGPFANYGPRFAPETQLYAAHGYVVVYANPRGSTSYGSEFANLIENAYPSRDYDDLMSVVDAVIARGAIDTGNLFVTGGSGGGVLTAWIVGHTDRFRAAVVAKPVINWYSFVLTSDFYTLFSRYWFPGVPWENAEHYLKRSPISYVGNVKTPTMLITGDADHRTPSSEAEQFYQALKLRQVDTAMLRIPGASHEINTRPSNMLDQVLYTIGWFEKHRAGS</sequence>
<keyword evidence="2" id="KW-0720">Serine protease</keyword>
<dbReference type="Gene3D" id="3.40.50.1820">
    <property type="entry name" value="alpha/beta hydrolase"/>
    <property type="match status" value="1"/>
</dbReference>
<feature type="chain" id="PRO_5007415096" evidence="3">
    <location>
        <begin position="19"/>
        <end position="684"/>
    </location>
</feature>
<gene>
    <name evidence="6" type="ORF">MBSD_1115</name>
    <name evidence="7" type="ORF">MBSD_n1983</name>
</gene>
<dbReference type="InterPro" id="IPR029058">
    <property type="entry name" value="AB_hydrolase_fold"/>
</dbReference>
<dbReference type="Pfam" id="PF07676">
    <property type="entry name" value="PD40"/>
    <property type="match status" value="2"/>
</dbReference>
<dbReference type="InterPro" id="IPR001375">
    <property type="entry name" value="Peptidase_S9_cat"/>
</dbReference>
<keyword evidence="8" id="KW-1185">Reference proteome</keyword>
<accession>A0A0K8QQL8</accession>
<dbReference type="Pfam" id="PF00930">
    <property type="entry name" value="DPPIV_N"/>
    <property type="match status" value="1"/>
</dbReference>
<dbReference type="EMBL" id="DF952378">
    <property type="protein sequence ID" value="GAN44580.1"/>
    <property type="molecule type" value="Genomic_DNA"/>
</dbReference>
<dbReference type="SUPFAM" id="SSF82171">
    <property type="entry name" value="DPP6 N-terminal domain-like"/>
    <property type="match status" value="1"/>
</dbReference>
<dbReference type="InterPro" id="IPR002469">
    <property type="entry name" value="Peptidase_S9B_N"/>
</dbReference>
<evidence type="ECO:0000256" key="1">
    <source>
        <dbReference type="ARBA" id="ARBA00022801"/>
    </source>
</evidence>
<organism evidence="7">
    <name type="scientific">Mizugakiibacter sediminis</name>
    <dbReference type="NCBI Taxonomy" id="1475481"/>
    <lineage>
        <taxon>Bacteria</taxon>
        <taxon>Pseudomonadati</taxon>
        <taxon>Pseudomonadota</taxon>
        <taxon>Gammaproteobacteria</taxon>
        <taxon>Lysobacterales</taxon>
        <taxon>Rhodanobacteraceae</taxon>
        <taxon>Mizugakiibacter</taxon>
    </lineage>
</organism>
<feature type="domain" description="Dipeptidylpeptidase IV N-terminal" evidence="5">
    <location>
        <begin position="199"/>
        <end position="286"/>
    </location>
</feature>
<dbReference type="SUPFAM" id="SSF53474">
    <property type="entry name" value="alpha/beta-Hydrolases"/>
    <property type="match status" value="1"/>
</dbReference>
<dbReference type="OrthoDB" id="9812921at2"/>
<dbReference type="InterPro" id="IPR011042">
    <property type="entry name" value="6-blade_b-propeller_TolB-like"/>
</dbReference>
<keyword evidence="2" id="KW-0645">Protease</keyword>
<dbReference type="GO" id="GO:0006508">
    <property type="term" value="P:proteolysis"/>
    <property type="evidence" value="ECO:0007669"/>
    <property type="project" value="InterPro"/>
</dbReference>
<evidence type="ECO:0000259" key="5">
    <source>
        <dbReference type="Pfam" id="PF00930"/>
    </source>
</evidence>
<keyword evidence="1 6" id="KW-0378">Hydrolase</keyword>
<feature type="domain" description="Peptidase S9 prolyl oligopeptidase catalytic" evidence="4">
    <location>
        <begin position="474"/>
        <end position="680"/>
    </location>
</feature>
<dbReference type="PANTHER" id="PTHR42776">
    <property type="entry name" value="SERINE PEPTIDASE S9 FAMILY MEMBER"/>
    <property type="match status" value="1"/>
</dbReference>
<evidence type="ECO:0000259" key="4">
    <source>
        <dbReference type="Pfam" id="PF00326"/>
    </source>
</evidence>
<evidence type="ECO:0000313" key="7">
    <source>
        <dbReference type="EMBL" id="GAP66672.1"/>
    </source>
</evidence>
<dbReference type="RefSeq" id="WP_062537263.1">
    <property type="nucleotide sequence ID" value="NZ_DF970223.1"/>
</dbReference>
<dbReference type="GO" id="GO:0004252">
    <property type="term" value="F:serine-type endopeptidase activity"/>
    <property type="evidence" value="ECO:0007669"/>
    <property type="project" value="TreeGrafter"/>
</dbReference>